<dbReference type="EMBL" id="VCHE01000103">
    <property type="protein sequence ID" value="KAB2571357.1"/>
    <property type="molecule type" value="Genomic_DNA"/>
</dbReference>
<comment type="caution">
    <text evidence="2">The sequence shown here is derived from an EMBL/GenBank/DDBJ whole genome shotgun (WGS) entry which is preliminary data.</text>
</comment>
<protein>
    <submittedName>
        <fullName evidence="2">Uncharacterized protein</fullName>
    </submittedName>
</protein>
<gene>
    <name evidence="2" type="ORF">DBV05_g9969</name>
</gene>
<feature type="compositionally biased region" description="Polar residues" evidence="1">
    <location>
        <begin position="1"/>
        <end position="12"/>
    </location>
</feature>
<proteinExistence type="predicted"/>
<sequence>MQNSSSLTVQPSEDNRPRTADSMSSGVVEQLCSLSLNRFPLKDNEEPYYPSIRPTRTLDKGQQPGKHSKRSTGPPQLWGDKAWTRCQAHDADLQSLLVYDFVDPANGVPTHVLLVPDEQPVKICADRYDMMMMLYDDLECVDWHDFVSEVKKFIVTMDGAESSFRSLRLELIRRVAALTRDADSNFDMWQRDMIRLDHLCQLFIVDTCDVLEPPPEPAKPSLIRRLTTRICH</sequence>
<feature type="region of interest" description="Disordered" evidence="1">
    <location>
        <begin position="45"/>
        <end position="76"/>
    </location>
</feature>
<reference evidence="2 3" key="1">
    <citation type="journal article" date="2019" name="Sci. Rep.">
        <title>A multi-omics analysis of the grapevine pathogen Lasiodiplodia theobromae reveals that temperature affects the expression of virulence- and pathogenicity-related genes.</title>
        <authorList>
            <person name="Felix C."/>
            <person name="Meneses R."/>
            <person name="Goncalves M.F.M."/>
            <person name="Tilleman L."/>
            <person name="Duarte A.S."/>
            <person name="Jorrin-Novo J.V."/>
            <person name="Van de Peer Y."/>
            <person name="Deforce D."/>
            <person name="Van Nieuwerburgh F."/>
            <person name="Esteves A.C."/>
            <person name="Alves A."/>
        </authorList>
    </citation>
    <scope>NUCLEOTIDE SEQUENCE [LARGE SCALE GENOMIC DNA]</scope>
    <source>
        <strain evidence="2 3">LA-SOL3</strain>
    </source>
</reference>
<accession>A0A5N5D199</accession>
<dbReference type="Proteomes" id="UP000325902">
    <property type="component" value="Unassembled WGS sequence"/>
</dbReference>
<evidence type="ECO:0000256" key="1">
    <source>
        <dbReference type="SAM" id="MobiDB-lite"/>
    </source>
</evidence>
<evidence type="ECO:0000313" key="2">
    <source>
        <dbReference type="EMBL" id="KAB2571357.1"/>
    </source>
</evidence>
<feature type="region of interest" description="Disordered" evidence="1">
    <location>
        <begin position="1"/>
        <end position="26"/>
    </location>
</feature>
<evidence type="ECO:0000313" key="3">
    <source>
        <dbReference type="Proteomes" id="UP000325902"/>
    </source>
</evidence>
<dbReference type="AlphaFoldDB" id="A0A5N5D199"/>
<name>A0A5N5D199_9PEZI</name>
<keyword evidence="3" id="KW-1185">Reference proteome</keyword>
<organism evidence="2 3">
    <name type="scientific">Lasiodiplodia theobromae</name>
    <dbReference type="NCBI Taxonomy" id="45133"/>
    <lineage>
        <taxon>Eukaryota</taxon>
        <taxon>Fungi</taxon>
        <taxon>Dikarya</taxon>
        <taxon>Ascomycota</taxon>
        <taxon>Pezizomycotina</taxon>
        <taxon>Dothideomycetes</taxon>
        <taxon>Dothideomycetes incertae sedis</taxon>
        <taxon>Botryosphaeriales</taxon>
        <taxon>Botryosphaeriaceae</taxon>
        <taxon>Lasiodiplodia</taxon>
    </lineage>
</organism>
<dbReference type="OrthoDB" id="10407213at2759"/>